<keyword evidence="3 5" id="KW-0819">tRNA processing</keyword>
<dbReference type="PANTHER" id="PTHR15441">
    <property type="entry name" value="RIBONUCLEASE P PROTEIN SUBUNIT P14"/>
    <property type="match status" value="1"/>
</dbReference>
<dbReference type="Gene3D" id="3.30.70.3250">
    <property type="entry name" value="Ribonuclease P, Pop5 subunit"/>
    <property type="match status" value="1"/>
</dbReference>
<name>A0AAV7ZQ87_9EUKA</name>
<keyword evidence="4" id="KW-0539">Nucleus</keyword>
<dbReference type="GO" id="GO:0000172">
    <property type="term" value="C:ribonuclease MRP complex"/>
    <property type="evidence" value="ECO:0007669"/>
    <property type="project" value="TreeGrafter"/>
</dbReference>
<accession>A0AAV7ZQ87</accession>
<evidence type="ECO:0000256" key="1">
    <source>
        <dbReference type="ARBA" id="ARBA00004123"/>
    </source>
</evidence>
<dbReference type="GO" id="GO:0033204">
    <property type="term" value="F:ribonuclease P RNA binding"/>
    <property type="evidence" value="ECO:0007669"/>
    <property type="project" value="InterPro"/>
</dbReference>
<dbReference type="GO" id="GO:0005730">
    <property type="term" value="C:nucleolus"/>
    <property type="evidence" value="ECO:0007669"/>
    <property type="project" value="TreeGrafter"/>
</dbReference>
<proteinExistence type="inferred from homology"/>
<dbReference type="EMBL" id="JANTQA010000023">
    <property type="protein sequence ID" value="KAJ3443819.1"/>
    <property type="molecule type" value="Genomic_DNA"/>
</dbReference>
<dbReference type="AlphaFoldDB" id="A0AAV7ZQ87"/>
<dbReference type="InterPro" id="IPR038085">
    <property type="entry name" value="Rnp2-like_sf"/>
</dbReference>
<protein>
    <recommendedName>
        <fullName evidence="5">Ribonuclease P/MRP protein subunit POP5</fullName>
    </recommendedName>
</protein>
<comment type="similarity">
    <text evidence="2 5">Belongs to the eukaryotic/archaeal RNase P protein component 2 family.</text>
</comment>
<dbReference type="PIRSF" id="PIRSF023803">
    <property type="entry name" value="Ribonuclease_P_prd"/>
    <property type="match status" value="1"/>
</dbReference>
<sequence>MVRVKFRYLLGHVRWQTTTKMNSLDTSGIYHYLKNSVKLNFGEYAICRLGWTLNVKQYNPLTGLFIVRCSRSQMRQVWLSLTLLDEINSQKCAISIIHSAGTIRSCNLQAIKHTNSSLLVAKSLIQIKNEKEKYQKKKNKKKKNKKKKNKYLPNTQVKKNKSKK</sequence>
<reference evidence="7" key="1">
    <citation type="submission" date="2022-08" db="EMBL/GenBank/DDBJ databases">
        <title>Novel sulphate-reducing endosymbionts in the free-living metamonad Anaeramoeba.</title>
        <authorList>
            <person name="Jerlstrom-Hultqvist J."/>
            <person name="Cepicka I."/>
            <person name="Gallot-Lavallee L."/>
            <person name="Salas-Leiva D."/>
            <person name="Curtis B.A."/>
            <person name="Zahonova K."/>
            <person name="Pipaliya S."/>
            <person name="Dacks J."/>
            <person name="Roger A.J."/>
        </authorList>
    </citation>
    <scope>NUCLEOTIDE SEQUENCE</scope>
    <source>
        <strain evidence="7">Busselton2</strain>
    </source>
</reference>
<gene>
    <name evidence="7" type="ORF">M0812_09632</name>
    <name evidence="8" type="ORF">M0812_09663</name>
</gene>
<dbReference type="Pfam" id="PF01900">
    <property type="entry name" value="RNase_P_Rpp14"/>
    <property type="match status" value="1"/>
</dbReference>
<evidence type="ECO:0000256" key="2">
    <source>
        <dbReference type="ARBA" id="ARBA00010800"/>
    </source>
</evidence>
<dbReference type="GO" id="GO:0030681">
    <property type="term" value="C:multimeric ribonuclease P complex"/>
    <property type="evidence" value="ECO:0007669"/>
    <property type="project" value="TreeGrafter"/>
</dbReference>
<evidence type="ECO:0000256" key="4">
    <source>
        <dbReference type="ARBA" id="ARBA00023242"/>
    </source>
</evidence>
<dbReference type="SUPFAM" id="SSF160350">
    <property type="entry name" value="Rnp2-like"/>
    <property type="match status" value="1"/>
</dbReference>
<evidence type="ECO:0000313" key="9">
    <source>
        <dbReference type="Proteomes" id="UP001146793"/>
    </source>
</evidence>
<dbReference type="EMBL" id="JANTQA010000023">
    <property type="protein sequence ID" value="KAJ3443788.1"/>
    <property type="molecule type" value="Genomic_DNA"/>
</dbReference>
<dbReference type="Proteomes" id="UP001146793">
    <property type="component" value="Unassembled WGS sequence"/>
</dbReference>
<organism evidence="7 9">
    <name type="scientific">Anaeramoeba flamelloides</name>
    <dbReference type="NCBI Taxonomy" id="1746091"/>
    <lineage>
        <taxon>Eukaryota</taxon>
        <taxon>Metamonada</taxon>
        <taxon>Anaeramoebidae</taxon>
        <taxon>Anaeramoeba</taxon>
    </lineage>
</organism>
<comment type="subcellular location">
    <subcellularLocation>
        <location evidence="1">Nucleus</location>
    </subcellularLocation>
</comment>
<dbReference type="GO" id="GO:0001682">
    <property type="term" value="P:tRNA 5'-leader removal"/>
    <property type="evidence" value="ECO:0007669"/>
    <property type="project" value="InterPro"/>
</dbReference>
<dbReference type="InterPro" id="IPR016819">
    <property type="entry name" value="RNase_P/MRP_POP5"/>
</dbReference>
<evidence type="ECO:0000313" key="8">
    <source>
        <dbReference type="EMBL" id="KAJ3443819.1"/>
    </source>
</evidence>
<evidence type="ECO:0000256" key="6">
    <source>
        <dbReference type="SAM" id="MobiDB-lite"/>
    </source>
</evidence>
<evidence type="ECO:0000313" key="7">
    <source>
        <dbReference type="EMBL" id="KAJ3443788.1"/>
    </source>
</evidence>
<feature type="compositionally biased region" description="Basic residues" evidence="6">
    <location>
        <begin position="134"/>
        <end position="150"/>
    </location>
</feature>
<feature type="region of interest" description="Disordered" evidence="6">
    <location>
        <begin position="131"/>
        <end position="164"/>
    </location>
</feature>
<comment type="function">
    <text evidence="5">Component of ribonuclease P, a protein complex that generates mature tRNA molecules by cleaving their 5'-ends.</text>
</comment>
<dbReference type="InterPro" id="IPR002759">
    <property type="entry name" value="Pop5/Rpp14/Rnp2-like"/>
</dbReference>
<evidence type="ECO:0000256" key="5">
    <source>
        <dbReference type="PIRNR" id="PIRNR023803"/>
    </source>
</evidence>
<evidence type="ECO:0000256" key="3">
    <source>
        <dbReference type="ARBA" id="ARBA00022694"/>
    </source>
</evidence>
<dbReference type="PANTHER" id="PTHR15441:SF2">
    <property type="entry name" value="RIBONUCLEASE P_MRP PROTEIN SUBUNIT POP5"/>
    <property type="match status" value="1"/>
</dbReference>
<comment type="caution">
    <text evidence="7">The sequence shown here is derived from an EMBL/GenBank/DDBJ whole genome shotgun (WGS) entry which is preliminary data.</text>
</comment>